<reference evidence="4" key="1">
    <citation type="journal article" date="2019" name="Int. J. Syst. Evol. Microbiol.">
        <title>The Global Catalogue of Microorganisms (GCM) 10K type strain sequencing project: providing services to taxonomists for standard genome sequencing and annotation.</title>
        <authorList>
            <consortium name="The Broad Institute Genomics Platform"/>
            <consortium name="The Broad Institute Genome Sequencing Center for Infectious Disease"/>
            <person name="Wu L."/>
            <person name="Ma J."/>
        </authorList>
    </citation>
    <scope>NUCLEOTIDE SEQUENCE [LARGE SCALE GENOMIC DNA]</scope>
    <source>
        <strain evidence="4">CGMCC 1.12942</strain>
    </source>
</reference>
<evidence type="ECO:0000313" key="3">
    <source>
        <dbReference type="EMBL" id="MFC7443027.1"/>
    </source>
</evidence>
<comment type="similarity">
    <text evidence="1">Belongs to the universal stress protein A family.</text>
</comment>
<dbReference type="CDD" id="cd00293">
    <property type="entry name" value="USP-like"/>
    <property type="match status" value="1"/>
</dbReference>
<feature type="domain" description="UspA" evidence="2">
    <location>
        <begin position="1"/>
        <end position="143"/>
    </location>
</feature>
<dbReference type="PANTHER" id="PTHR46268:SF25">
    <property type="entry name" value="USPA DOMAIN PROTEIN"/>
    <property type="match status" value="1"/>
</dbReference>
<dbReference type="InterPro" id="IPR014729">
    <property type="entry name" value="Rossmann-like_a/b/a_fold"/>
</dbReference>
<dbReference type="Gene3D" id="3.40.50.620">
    <property type="entry name" value="HUPs"/>
    <property type="match status" value="1"/>
</dbReference>
<dbReference type="RefSeq" id="WP_379867323.1">
    <property type="nucleotide sequence ID" value="NZ_JBHTBW010000070.1"/>
</dbReference>
<dbReference type="InterPro" id="IPR006016">
    <property type="entry name" value="UspA"/>
</dbReference>
<dbReference type="SUPFAM" id="SSF52402">
    <property type="entry name" value="Adenine nucleotide alpha hydrolases-like"/>
    <property type="match status" value="1"/>
</dbReference>
<sequence length="143" mass="15831">MFRKILLPIDGSEHSKRAVDAAISICKGKNQCRITLLTIQHSLPLWIGEMAFAYAEVETKLEKECNDMLSPFKERIQAEGVVCQSLVIKSSSPAYEIYSIAKDHNFDLIVMGSRGLGKVSELWLGSVSHTVVQQAPCPVLVVK</sequence>
<dbReference type="PRINTS" id="PR01438">
    <property type="entry name" value="UNVRSLSTRESS"/>
</dbReference>
<dbReference type="EMBL" id="JBHTBW010000070">
    <property type="protein sequence ID" value="MFC7443027.1"/>
    <property type="molecule type" value="Genomic_DNA"/>
</dbReference>
<dbReference type="Proteomes" id="UP001596500">
    <property type="component" value="Unassembled WGS sequence"/>
</dbReference>
<accession>A0ABW2RQI1</accession>
<protein>
    <submittedName>
        <fullName evidence="3">Universal stress protein</fullName>
    </submittedName>
</protein>
<dbReference type="Pfam" id="PF00582">
    <property type="entry name" value="Usp"/>
    <property type="match status" value="1"/>
</dbReference>
<gene>
    <name evidence="3" type="ORF">ACFQNG_18315</name>
</gene>
<dbReference type="InterPro" id="IPR006015">
    <property type="entry name" value="Universal_stress_UspA"/>
</dbReference>
<proteinExistence type="inferred from homology"/>
<organism evidence="3 4">
    <name type="scientific">Laceyella putida</name>
    <dbReference type="NCBI Taxonomy" id="110101"/>
    <lineage>
        <taxon>Bacteria</taxon>
        <taxon>Bacillati</taxon>
        <taxon>Bacillota</taxon>
        <taxon>Bacilli</taxon>
        <taxon>Bacillales</taxon>
        <taxon>Thermoactinomycetaceae</taxon>
        <taxon>Laceyella</taxon>
    </lineage>
</organism>
<dbReference type="PANTHER" id="PTHR46268">
    <property type="entry name" value="STRESS RESPONSE PROTEIN NHAX"/>
    <property type="match status" value="1"/>
</dbReference>
<evidence type="ECO:0000313" key="4">
    <source>
        <dbReference type="Proteomes" id="UP001596500"/>
    </source>
</evidence>
<keyword evidence="4" id="KW-1185">Reference proteome</keyword>
<name>A0ABW2RQI1_9BACL</name>
<evidence type="ECO:0000259" key="2">
    <source>
        <dbReference type="Pfam" id="PF00582"/>
    </source>
</evidence>
<comment type="caution">
    <text evidence="3">The sequence shown here is derived from an EMBL/GenBank/DDBJ whole genome shotgun (WGS) entry which is preliminary data.</text>
</comment>
<evidence type="ECO:0000256" key="1">
    <source>
        <dbReference type="ARBA" id="ARBA00008791"/>
    </source>
</evidence>